<name>A0A1M6CJZ5_MALRU</name>
<comment type="subcellular location">
    <subcellularLocation>
        <location evidence="1">Membrane</location>
        <topology evidence="1">Multi-pass membrane protein</topology>
    </subcellularLocation>
</comment>
<dbReference type="EMBL" id="FQZT01000001">
    <property type="protein sequence ID" value="SHI61326.1"/>
    <property type="molecule type" value="Genomic_DNA"/>
</dbReference>
<accession>A0A1M6CJZ5</accession>
<dbReference type="SUPFAM" id="SSF144091">
    <property type="entry name" value="Rhomboid-like"/>
    <property type="match status" value="1"/>
</dbReference>
<dbReference type="InterPro" id="IPR022764">
    <property type="entry name" value="Peptidase_S54_rhomboid_dom"/>
</dbReference>
<evidence type="ECO:0000256" key="5">
    <source>
        <dbReference type="ARBA" id="ARBA00022989"/>
    </source>
</evidence>
<protein>
    <submittedName>
        <fullName evidence="9">Membrane associated serine protease, rhomboid family</fullName>
    </submittedName>
</protein>
<keyword evidence="9" id="KW-0645">Protease</keyword>
<feature type="transmembrane region" description="Helical" evidence="7">
    <location>
        <begin position="224"/>
        <end position="241"/>
    </location>
</feature>
<keyword evidence="5 7" id="KW-1133">Transmembrane helix</keyword>
<dbReference type="Proteomes" id="UP000184171">
    <property type="component" value="Unassembled WGS sequence"/>
</dbReference>
<dbReference type="InterPro" id="IPR035952">
    <property type="entry name" value="Rhomboid-like_sf"/>
</dbReference>
<feature type="transmembrane region" description="Helical" evidence="7">
    <location>
        <begin position="112"/>
        <end position="133"/>
    </location>
</feature>
<sequence>MPQISADIILPEDFFCVNLSIISSFQFSHRSHNLNAYQRQNFFITRSLRGHSLVQILIYANLAMFTLMVLHGTVLGYGMTLFLNPPIELLANWGGQFWPWALNGELWRCISYAYMHGGIIHLGFNMVVLYQIGPLIESEVGWQRFFVIYTITAIFATLAGLIIHPRVVVVGASGALFGIFGFAVSYYHRVGGSIGIQRRNFLFQWIVIALVFGFVIGADNAAHIGGLVSGAAFGWLIPTTIRSQRKTDSFFNGLAWLLIATTVLSLLLVIITLALRVF</sequence>
<gene>
    <name evidence="9" type="ORF">SAMN02745165_00553</name>
</gene>
<evidence type="ECO:0000256" key="2">
    <source>
        <dbReference type="ARBA" id="ARBA00009045"/>
    </source>
</evidence>
<evidence type="ECO:0000256" key="4">
    <source>
        <dbReference type="ARBA" id="ARBA00022801"/>
    </source>
</evidence>
<dbReference type="Gene3D" id="1.20.1540.10">
    <property type="entry name" value="Rhomboid-like"/>
    <property type="match status" value="1"/>
</dbReference>
<dbReference type="InterPro" id="IPR050925">
    <property type="entry name" value="Rhomboid_protease_S54"/>
</dbReference>
<evidence type="ECO:0000313" key="9">
    <source>
        <dbReference type="EMBL" id="SHI61326.1"/>
    </source>
</evidence>
<evidence type="ECO:0000256" key="7">
    <source>
        <dbReference type="SAM" id="Phobius"/>
    </source>
</evidence>
<dbReference type="GO" id="GO:0004252">
    <property type="term" value="F:serine-type endopeptidase activity"/>
    <property type="evidence" value="ECO:0007669"/>
    <property type="project" value="InterPro"/>
</dbReference>
<proteinExistence type="inferred from homology"/>
<comment type="similarity">
    <text evidence="2">Belongs to the peptidase S54 family.</text>
</comment>
<dbReference type="PANTHER" id="PTHR43731:SF14">
    <property type="entry name" value="PRESENILIN-ASSOCIATED RHOMBOID-LIKE PROTEIN, MITOCHONDRIAL"/>
    <property type="match status" value="1"/>
</dbReference>
<evidence type="ECO:0000313" key="10">
    <source>
        <dbReference type="Proteomes" id="UP000184171"/>
    </source>
</evidence>
<feature type="transmembrane region" description="Helical" evidence="7">
    <location>
        <begin position="169"/>
        <end position="188"/>
    </location>
</feature>
<feature type="transmembrane region" description="Helical" evidence="7">
    <location>
        <begin position="145"/>
        <end position="163"/>
    </location>
</feature>
<feature type="domain" description="Peptidase S54 rhomboid" evidence="8">
    <location>
        <begin position="104"/>
        <end position="237"/>
    </location>
</feature>
<feature type="transmembrane region" description="Helical" evidence="7">
    <location>
        <begin position="56"/>
        <end position="79"/>
    </location>
</feature>
<keyword evidence="3 7" id="KW-0812">Transmembrane</keyword>
<evidence type="ECO:0000256" key="3">
    <source>
        <dbReference type="ARBA" id="ARBA00022692"/>
    </source>
</evidence>
<dbReference type="AlphaFoldDB" id="A0A1M6CJZ5"/>
<keyword evidence="10" id="KW-1185">Reference proteome</keyword>
<evidence type="ECO:0000256" key="6">
    <source>
        <dbReference type="ARBA" id="ARBA00023136"/>
    </source>
</evidence>
<dbReference type="Pfam" id="PF01694">
    <property type="entry name" value="Rhomboid"/>
    <property type="match status" value="1"/>
</dbReference>
<feature type="transmembrane region" description="Helical" evidence="7">
    <location>
        <begin position="253"/>
        <end position="275"/>
    </location>
</feature>
<dbReference type="STRING" id="1122189.SAMN02745165_00553"/>
<feature type="transmembrane region" description="Helical" evidence="7">
    <location>
        <begin position="200"/>
        <end position="218"/>
    </location>
</feature>
<organism evidence="9 10">
    <name type="scientific">Malonomonas rubra DSM 5091</name>
    <dbReference type="NCBI Taxonomy" id="1122189"/>
    <lineage>
        <taxon>Bacteria</taxon>
        <taxon>Pseudomonadati</taxon>
        <taxon>Thermodesulfobacteriota</taxon>
        <taxon>Desulfuromonadia</taxon>
        <taxon>Desulfuromonadales</taxon>
        <taxon>Geopsychrobacteraceae</taxon>
        <taxon>Malonomonas</taxon>
    </lineage>
</organism>
<dbReference type="GO" id="GO:0006508">
    <property type="term" value="P:proteolysis"/>
    <property type="evidence" value="ECO:0007669"/>
    <property type="project" value="UniProtKB-KW"/>
</dbReference>
<dbReference type="GO" id="GO:0016020">
    <property type="term" value="C:membrane"/>
    <property type="evidence" value="ECO:0007669"/>
    <property type="project" value="UniProtKB-SubCell"/>
</dbReference>
<keyword evidence="6 7" id="KW-0472">Membrane</keyword>
<reference evidence="9 10" key="1">
    <citation type="submission" date="2016-11" db="EMBL/GenBank/DDBJ databases">
        <authorList>
            <person name="Jaros S."/>
            <person name="Januszkiewicz K."/>
            <person name="Wedrychowicz H."/>
        </authorList>
    </citation>
    <scope>NUCLEOTIDE SEQUENCE [LARGE SCALE GENOMIC DNA]</scope>
    <source>
        <strain evidence="9 10">DSM 5091</strain>
    </source>
</reference>
<keyword evidence="4" id="KW-0378">Hydrolase</keyword>
<evidence type="ECO:0000256" key="1">
    <source>
        <dbReference type="ARBA" id="ARBA00004141"/>
    </source>
</evidence>
<evidence type="ECO:0000259" key="8">
    <source>
        <dbReference type="Pfam" id="PF01694"/>
    </source>
</evidence>
<dbReference type="PANTHER" id="PTHR43731">
    <property type="entry name" value="RHOMBOID PROTEASE"/>
    <property type="match status" value="1"/>
</dbReference>